<evidence type="ECO:0000256" key="1">
    <source>
        <dbReference type="SAM" id="MobiDB-lite"/>
    </source>
</evidence>
<accession>A0A6J4MKK2</accession>
<sequence>MTTPQNPGGSNPPQWNNPGGQQPPPYPGQQSPQGGGSYPGQQPSPGGGSYPGQQPSTGGGSYPGYPSGQSGYQQQQYGQGGQGQYGGSGKRPGGVTAAAWITIIMSALTGLLWLILGLAMLVAGDEINEEIQKDQTTMDELDRAGITAQQLEDGIQVFGIICMVIGLLMLAVIFLARGVLKGSNGARIGLVIASVLTVLIGILFIGSVVSILWIIAGIAVIVLLYVGDANRWFASKSHP</sequence>
<feature type="transmembrane region" description="Helical" evidence="2">
    <location>
        <begin position="97"/>
        <end position="123"/>
    </location>
</feature>
<feature type="compositionally biased region" description="Gly residues" evidence="1">
    <location>
        <begin position="78"/>
        <end position="89"/>
    </location>
</feature>
<feature type="compositionally biased region" description="Low complexity" evidence="1">
    <location>
        <begin position="63"/>
        <end position="77"/>
    </location>
</feature>
<evidence type="ECO:0008006" key="4">
    <source>
        <dbReference type="Google" id="ProtNLM"/>
    </source>
</evidence>
<evidence type="ECO:0000313" key="3">
    <source>
        <dbReference type="EMBL" id="CAA9360058.1"/>
    </source>
</evidence>
<reference evidence="3" key="1">
    <citation type="submission" date="2020-02" db="EMBL/GenBank/DDBJ databases">
        <authorList>
            <person name="Meier V. D."/>
        </authorList>
    </citation>
    <scope>NUCLEOTIDE SEQUENCE</scope>
    <source>
        <strain evidence="3">AVDCRST_MAG46</strain>
    </source>
</reference>
<keyword evidence="2" id="KW-0472">Membrane</keyword>
<keyword evidence="2" id="KW-1133">Transmembrane helix</keyword>
<feature type="region of interest" description="Disordered" evidence="1">
    <location>
        <begin position="1"/>
        <end position="89"/>
    </location>
</feature>
<dbReference type="EMBL" id="CADCUD010000226">
    <property type="protein sequence ID" value="CAA9360058.1"/>
    <property type="molecule type" value="Genomic_DNA"/>
</dbReference>
<proteinExistence type="predicted"/>
<dbReference type="AlphaFoldDB" id="A0A6J4MKK2"/>
<gene>
    <name evidence="3" type="ORF">AVDCRST_MAG46-3215</name>
</gene>
<organism evidence="3">
    <name type="scientific">uncultured Nocardioidaceae bacterium</name>
    <dbReference type="NCBI Taxonomy" id="253824"/>
    <lineage>
        <taxon>Bacteria</taxon>
        <taxon>Bacillati</taxon>
        <taxon>Actinomycetota</taxon>
        <taxon>Actinomycetes</taxon>
        <taxon>Propionibacteriales</taxon>
        <taxon>Nocardioidaceae</taxon>
        <taxon>environmental samples</taxon>
    </lineage>
</organism>
<feature type="transmembrane region" description="Helical" evidence="2">
    <location>
        <begin position="155"/>
        <end position="176"/>
    </location>
</feature>
<keyword evidence="2" id="KW-0812">Transmembrane</keyword>
<name>A0A6J4MKK2_9ACTN</name>
<feature type="compositionally biased region" description="Low complexity" evidence="1">
    <location>
        <begin position="1"/>
        <end position="20"/>
    </location>
</feature>
<feature type="transmembrane region" description="Helical" evidence="2">
    <location>
        <begin position="188"/>
        <end position="205"/>
    </location>
</feature>
<evidence type="ECO:0000256" key="2">
    <source>
        <dbReference type="SAM" id="Phobius"/>
    </source>
</evidence>
<feature type="transmembrane region" description="Helical" evidence="2">
    <location>
        <begin position="211"/>
        <end position="227"/>
    </location>
</feature>
<protein>
    <recommendedName>
        <fullName evidence="4">DUF4064 domain-containing protein</fullName>
    </recommendedName>
</protein>